<evidence type="ECO:0000256" key="3">
    <source>
        <dbReference type="ARBA" id="ARBA00022833"/>
    </source>
</evidence>
<organism evidence="7 8">
    <name type="scientific">Wuchereria bancrofti</name>
    <dbReference type="NCBI Taxonomy" id="6293"/>
    <lineage>
        <taxon>Eukaryota</taxon>
        <taxon>Metazoa</taxon>
        <taxon>Ecdysozoa</taxon>
        <taxon>Nematoda</taxon>
        <taxon>Chromadorea</taxon>
        <taxon>Rhabditida</taxon>
        <taxon>Spirurina</taxon>
        <taxon>Spiruromorpha</taxon>
        <taxon>Filarioidea</taxon>
        <taxon>Onchocercidae</taxon>
        <taxon>Wuchereria</taxon>
    </lineage>
</organism>
<dbReference type="Gene3D" id="3.30.160.60">
    <property type="entry name" value="Classic Zinc Finger"/>
    <property type="match status" value="4"/>
</dbReference>
<name>A0AAF5PHF1_WUCBA</name>
<reference evidence="8" key="3">
    <citation type="submission" date="2024-02" db="UniProtKB">
        <authorList>
            <consortium name="WormBaseParasite"/>
        </authorList>
    </citation>
    <scope>IDENTIFICATION</scope>
    <source>
        <strain evidence="8">pt0022</strain>
    </source>
</reference>
<dbReference type="Pfam" id="PF00096">
    <property type="entry name" value="zf-C2H2"/>
    <property type="match status" value="2"/>
</dbReference>
<evidence type="ECO:0000256" key="5">
    <source>
        <dbReference type="SAM" id="MobiDB-lite"/>
    </source>
</evidence>
<evidence type="ECO:0000256" key="1">
    <source>
        <dbReference type="ARBA" id="ARBA00022723"/>
    </source>
</evidence>
<dbReference type="GO" id="GO:0008270">
    <property type="term" value="F:zinc ion binding"/>
    <property type="evidence" value="ECO:0007669"/>
    <property type="project" value="UniProtKB-KW"/>
</dbReference>
<dbReference type="GO" id="GO:0000981">
    <property type="term" value="F:DNA-binding transcription factor activity, RNA polymerase II-specific"/>
    <property type="evidence" value="ECO:0007669"/>
    <property type="project" value="TreeGrafter"/>
</dbReference>
<dbReference type="SUPFAM" id="SSF57667">
    <property type="entry name" value="beta-beta-alpha zinc fingers"/>
    <property type="match status" value="2"/>
</dbReference>
<dbReference type="PROSITE" id="PS50157">
    <property type="entry name" value="ZINC_FINGER_C2H2_2"/>
    <property type="match status" value="4"/>
</dbReference>
<dbReference type="Proteomes" id="UP000093561">
    <property type="component" value="Unassembled WGS sequence"/>
</dbReference>
<dbReference type="GO" id="GO:0000978">
    <property type="term" value="F:RNA polymerase II cis-regulatory region sequence-specific DNA binding"/>
    <property type="evidence" value="ECO:0007669"/>
    <property type="project" value="TreeGrafter"/>
</dbReference>
<dbReference type="PANTHER" id="PTHR23235:SF120">
    <property type="entry name" value="KRUPPEL-LIKE FACTOR 15"/>
    <property type="match status" value="1"/>
</dbReference>
<feature type="compositionally biased region" description="Low complexity" evidence="5">
    <location>
        <begin position="64"/>
        <end position="90"/>
    </location>
</feature>
<dbReference type="SMART" id="SM00355">
    <property type="entry name" value="ZnF_C2H2"/>
    <property type="match status" value="8"/>
</dbReference>
<feature type="domain" description="C2H2-type" evidence="6">
    <location>
        <begin position="152"/>
        <end position="174"/>
    </location>
</feature>
<dbReference type="PROSITE" id="PS00028">
    <property type="entry name" value="ZINC_FINGER_C2H2_1"/>
    <property type="match status" value="5"/>
</dbReference>
<evidence type="ECO:0000256" key="4">
    <source>
        <dbReference type="PROSITE-ProRule" id="PRU00042"/>
    </source>
</evidence>
<feature type="domain" description="C2H2-type" evidence="6">
    <location>
        <begin position="124"/>
        <end position="151"/>
    </location>
</feature>
<feature type="compositionally biased region" description="Polar residues" evidence="5">
    <location>
        <begin position="51"/>
        <end position="62"/>
    </location>
</feature>
<proteinExistence type="predicted"/>
<dbReference type="WBParaSite" id="mrna-Wban_00591">
    <property type="protein sequence ID" value="mrna-Wban_00591"/>
    <property type="gene ID" value="Wban_00591"/>
</dbReference>
<feature type="compositionally biased region" description="Low complexity" evidence="5">
    <location>
        <begin position="363"/>
        <end position="373"/>
    </location>
</feature>
<sequence>MEDMNACTQCGFMTNNFADFKEHIEQHENERHLTTTTNTSRQEWNEDLDELSSTPNLSSPEQFSPAAASSPPISGNNSTSKASTNSSSNSKTMHVCPHCNFETCMSQHMKSHLDAHERHQGQMYQCDICHMQFSQKANMHRHRMRHTGVKPYQCRYCLKKFFRKDQMQEHSMTHIKTGADFDCPVALCDKQFSQHSSLRTHLDEAHAIAPSTPASCKRCSLLFANSRRLLLHYQTKHDEGDTSNVVVTSPVKSISENSVKDIYALASPVSKKQRRTNAQTIVAAIQEQLKFIKQESMKPSINEDISRCMDYEQTGYGMMTNEEWLLSLSHINTPTLITPETALQQLWTRTSNAGSENTEDQSHSPSVDSGSSSATDGEGGDKEQQECMHCGMIFMDQTLYLLHKGLHSDSDPWKCNLCGHGCGDKYMFTTHVISSDHSC</sequence>
<dbReference type="InterPro" id="IPR036236">
    <property type="entry name" value="Znf_C2H2_sf"/>
</dbReference>
<keyword evidence="2 4" id="KW-0863">Zinc-finger</keyword>
<keyword evidence="3" id="KW-0862">Zinc</keyword>
<evidence type="ECO:0000256" key="2">
    <source>
        <dbReference type="ARBA" id="ARBA00022771"/>
    </source>
</evidence>
<keyword evidence="1" id="KW-0479">Metal-binding</keyword>
<evidence type="ECO:0000259" key="6">
    <source>
        <dbReference type="PROSITE" id="PS50157"/>
    </source>
</evidence>
<dbReference type="InterPro" id="IPR013087">
    <property type="entry name" value="Znf_C2H2_type"/>
</dbReference>
<dbReference type="AlphaFoldDB" id="A0AAF5PHF1"/>
<feature type="region of interest" description="Disordered" evidence="5">
    <location>
        <begin position="351"/>
        <end position="383"/>
    </location>
</feature>
<evidence type="ECO:0000313" key="7">
    <source>
        <dbReference type="Proteomes" id="UP000093561"/>
    </source>
</evidence>
<protein>
    <recommendedName>
        <fullName evidence="6">C2H2-type domain-containing protein</fullName>
    </recommendedName>
</protein>
<accession>A0AAF5PHF1</accession>
<feature type="region of interest" description="Disordered" evidence="5">
    <location>
        <begin position="28"/>
        <end position="90"/>
    </location>
</feature>
<evidence type="ECO:0000313" key="8">
    <source>
        <dbReference type="WBParaSite" id="mrna-Wban_00591"/>
    </source>
</evidence>
<dbReference type="PANTHER" id="PTHR23235">
    <property type="entry name" value="KRUEPPEL-LIKE TRANSCRIPTION FACTOR"/>
    <property type="match status" value="1"/>
</dbReference>
<dbReference type="FunFam" id="3.30.160.60:FF:001669">
    <property type="entry name" value="Uncharacterized protein, isoform B"/>
    <property type="match status" value="1"/>
</dbReference>
<dbReference type="FunFam" id="3.30.160.60:FF:003608">
    <property type="entry name" value="Zinc finger and BTB domain-containing 32"/>
    <property type="match status" value="1"/>
</dbReference>
<feature type="domain" description="C2H2-type" evidence="6">
    <location>
        <begin position="181"/>
        <end position="207"/>
    </location>
</feature>
<feature type="domain" description="C2H2-type" evidence="6">
    <location>
        <begin position="385"/>
        <end position="412"/>
    </location>
</feature>
<reference evidence="7" key="2">
    <citation type="journal article" date="2016" name="Mol. Ecol.">
        <title>Population genomics of the filarial nematode parasite Wuchereria bancrofti from mosquitoes.</title>
        <authorList>
            <person name="Small S.T."/>
            <person name="Reimer L.J."/>
            <person name="Tisch D.J."/>
            <person name="King C.L."/>
            <person name="Christensen B.M."/>
            <person name="Siba P.M."/>
            <person name="Kazura J.W."/>
            <person name="Serre D."/>
            <person name="Zimmerman P.A."/>
        </authorList>
    </citation>
    <scope>NUCLEOTIDE SEQUENCE</scope>
    <source>
        <strain evidence="7">pt0022</strain>
    </source>
</reference>
<reference evidence="7" key="1">
    <citation type="submission" date="2015-03" db="EMBL/GenBank/DDBJ databases">
        <title>Wuchereria bancrofti Genome Sequencing Papua New Guinea Strain.</title>
        <authorList>
            <person name="Small S.T."/>
            <person name="Serre D."/>
            <person name="Zimmerman P.A."/>
        </authorList>
    </citation>
    <scope>NUCLEOTIDE SEQUENCE [LARGE SCALE GENOMIC DNA]</scope>
    <source>
        <strain evidence="7">pt0022</strain>
    </source>
</reference>